<evidence type="ECO:0000259" key="7">
    <source>
        <dbReference type="Pfam" id="PF25171"/>
    </source>
</evidence>
<dbReference type="OrthoDB" id="10250769at2759"/>
<feature type="domain" description="WDR36/Utp21 N-terminal" evidence="7">
    <location>
        <begin position="68"/>
        <end position="393"/>
    </location>
</feature>
<dbReference type="HOGENOM" id="CLU_002774_1_0_1"/>
<evidence type="ECO:0000256" key="1">
    <source>
        <dbReference type="ARBA" id="ARBA00022574"/>
    </source>
</evidence>
<dbReference type="Proteomes" id="UP000002059">
    <property type="component" value="Partially assembled WGS sequence"/>
</dbReference>
<evidence type="ECO:0000313" key="9">
    <source>
        <dbReference type="Proteomes" id="UP000002059"/>
    </source>
</evidence>
<name>A0A0A2V705_PARBA</name>
<protein>
    <submittedName>
        <fullName evidence="8">Uncharacterized protein</fullName>
    </submittedName>
</protein>
<feature type="compositionally biased region" description="Gly residues" evidence="4">
    <location>
        <begin position="1395"/>
        <end position="1408"/>
    </location>
</feature>
<evidence type="ECO:0000256" key="2">
    <source>
        <dbReference type="ARBA" id="ARBA00022737"/>
    </source>
</evidence>
<evidence type="ECO:0000256" key="4">
    <source>
        <dbReference type="SAM" id="MobiDB-lite"/>
    </source>
</evidence>
<feature type="region of interest" description="Disordered" evidence="4">
    <location>
        <begin position="1345"/>
        <end position="1425"/>
    </location>
</feature>
<dbReference type="RefSeq" id="XP_015703386.1">
    <property type="nucleotide sequence ID" value="XM_015846964.1"/>
</dbReference>
<dbReference type="PANTHER" id="PTHR22840">
    <property type="entry name" value="WD REPEAT-CONTAINING PROTEIN 36"/>
    <property type="match status" value="1"/>
</dbReference>
<dbReference type="Pfam" id="PF04192">
    <property type="entry name" value="Utp21"/>
    <property type="match status" value="1"/>
</dbReference>
<dbReference type="GO" id="GO:0032040">
    <property type="term" value="C:small-subunit processome"/>
    <property type="evidence" value="ECO:0007669"/>
    <property type="project" value="InterPro"/>
</dbReference>
<dbReference type="Pfam" id="PF25171">
    <property type="entry name" value="Beta-prop_WDR36-Utp21_1st"/>
    <property type="match status" value="1"/>
</dbReference>
<dbReference type="GO" id="GO:0034388">
    <property type="term" value="C:Pwp2p-containing subcomplex of 90S preribosome"/>
    <property type="evidence" value="ECO:0007669"/>
    <property type="project" value="TreeGrafter"/>
</dbReference>
<evidence type="ECO:0000256" key="5">
    <source>
        <dbReference type="SAM" id="Phobius"/>
    </source>
</evidence>
<organism evidence="8 9">
    <name type="scientific">Paracoccidioides lutzii (strain ATCC MYA-826 / Pb01)</name>
    <name type="common">Paracoccidioides brasiliensis</name>
    <dbReference type="NCBI Taxonomy" id="502779"/>
    <lineage>
        <taxon>Eukaryota</taxon>
        <taxon>Fungi</taxon>
        <taxon>Dikarya</taxon>
        <taxon>Ascomycota</taxon>
        <taxon>Pezizomycotina</taxon>
        <taxon>Eurotiomycetes</taxon>
        <taxon>Eurotiomycetidae</taxon>
        <taxon>Onygenales</taxon>
        <taxon>Ajellomycetaceae</taxon>
        <taxon>Paracoccidioides</taxon>
    </lineage>
</organism>
<keyword evidence="9" id="KW-1185">Reference proteome</keyword>
<dbReference type="Gene3D" id="2.130.10.10">
    <property type="entry name" value="YVTN repeat-like/Quinoprotein amine dehydrogenase"/>
    <property type="match status" value="2"/>
</dbReference>
<dbReference type="GeneID" id="9100064"/>
<feature type="compositionally biased region" description="Basic and acidic residues" evidence="4">
    <location>
        <begin position="1413"/>
        <end position="1425"/>
    </location>
</feature>
<evidence type="ECO:0000259" key="6">
    <source>
        <dbReference type="Pfam" id="PF04192"/>
    </source>
</evidence>
<dbReference type="OMA" id="CIYAWRA"/>
<keyword evidence="2" id="KW-0677">Repeat</keyword>
<feature type="repeat" description="WD" evidence="3">
    <location>
        <begin position="727"/>
        <end position="768"/>
    </location>
</feature>
<dbReference type="PROSITE" id="PS00678">
    <property type="entry name" value="WD_REPEATS_1"/>
    <property type="match status" value="2"/>
</dbReference>
<dbReference type="InterPro" id="IPR059157">
    <property type="entry name" value="WDR36-Utp21_N"/>
</dbReference>
<dbReference type="KEGG" id="pbl:PAAG_11290"/>
<dbReference type="AlphaFoldDB" id="A0A0A2V705"/>
<dbReference type="Pfam" id="PF25168">
    <property type="entry name" value="Beta-prop_WDR36-Utp21_2nd"/>
    <property type="match status" value="1"/>
</dbReference>
<evidence type="ECO:0000313" key="8">
    <source>
        <dbReference type="EMBL" id="KGQ01900.1"/>
    </source>
</evidence>
<dbReference type="PROSITE" id="PS50294">
    <property type="entry name" value="WD_REPEATS_REGION"/>
    <property type="match status" value="1"/>
</dbReference>
<keyword evidence="1 3" id="KW-0853">WD repeat</keyword>
<dbReference type="SMART" id="SM00320">
    <property type="entry name" value="WD40"/>
    <property type="match status" value="9"/>
</dbReference>
<keyword evidence="5" id="KW-1133">Transmembrane helix</keyword>
<feature type="region of interest" description="Disordered" evidence="4">
    <location>
        <begin position="919"/>
        <end position="963"/>
    </location>
</feature>
<reference evidence="8 9" key="1">
    <citation type="journal article" date="2011" name="PLoS Genet.">
        <title>Comparative genomic analysis of human fungal pathogens causing paracoccidioidomycosis.</title>
        <authorList>
            <person name="Desjardins C.A."/>
            <person name="Champion M.D."/>
            <person name="Holder J.W."/>
            <person name="Muszewska A."/>
            <person name="Goldberg J."/>
            <person name="Bailao A.M."/>
            <person name="Brigido M.M."/>
            <person name="Ferreira M.E."/>
            <person name="Garcia A.M."/>
            <person name="Grynberg M."/>
            <person name="Gujja S."/>
            <person name="Heiman D.I."/>
            <person name="Henn M.R."/>
            <person name="Kodira C.D."/>
            <person name="Leon-Narvaez H."/>
            <person name="Longo L.V."/>
            <person name="Ma L.J."/>
            <person name="Malavazi I."/>
            <person name="Matsuo A.L."/>
            <person name="Morais F.V."/>
            <person name="Pereira M."/>
            <person name="Rodriguez-Brito S."/>
            <person name="Sakthikumar S."/>
            <person name="Salem-Izacc S.M."/>
            <person name="Sykes S.M."/>
            <person name="Teixeira M.M."/>
            <person name="Vallejo M.C."/>
            <person name="Walter M.E."/>
            <person name="Yandava C."/>
            <person name="Young S."/>
            <person name="Zeng Q."/>
            <person name="Zucker J."/>
            <person name="Felipe M.S."/>
            <person name="Goldman G.H."/>
            <person name="Haas B.J."/>
            <person name="McEwen J.G."/>
            <person name="Nino-Vega G."/>
            <person name="Puccia R."/>
            <person name="San-Blas G."/>
            <person name="Soares C.M."/>
            <person name="Birren B.W."/>
            <person name="Cuomo C.A."/>
        </authorList>
    </citation>
    <scope>NUCLEOTIDE SEQUENCE [LARGE SCALE GENOMIC DNA]</scope>
    <source>
        <strain evidence="9">ATCC MYA-826 / Pb01</strain>
    </source>
</reference>
<dbReference type="eggNOG" id="KOG1539">
    <property type="taxonomic scope" value="Eukaryota"/>
</dbReference>
<feature type="compositionally biased region" description="Low complexity" evidence="4">
    <location>
        <begin position="348"/>
        <end position="362"/>
    </location>
</feature>
<dbReference type="InterPro" id="IPR019775">
    <property type="entry name" value="WD40_repeat_CS"/>
</dbReference>
<dbReference type="InterPro" id="IPR001680">
    <property type="entry name" value="WD40_rpt"/>
</dbReference>
<dbReference type="STRING" id="502779.A0A0A2V705"/>
<dbReference type="VEuPathDB" id="FungiDB:PAAG_11290"/>
<evidence type="ECO:0000256" key="3">
    <source>
        <dbReference type="PROSITE-ProRule" id="PRU00221"/>
    </source>
</evidence>
<proteinExistence type="predicted"/>
<feature type="repeat" description="WD" evidence="3">
    <location>
        <begin position="642"/>
        <end position="683"/>
    </location>
</feature>
<gene>
    <name evidence="8" type="ORF">PAAG_11290</name>
</gene>
<feature type="region of interest" description="Disordered" evidence="4">
    <location>
        <begin position="342"/>
        <end position="364"/>
    </location>
</feature>
<feature type="transmembrane region" description="Helical" evidence="5">
    <location>
        <begin position="1169"/>
        <end position="1190"/>
    </location>
</feature>
<dbReference type="PANTHER" id="PTHR22840:SF12">
    <property type="entry name" value="WD REPEAT-CONTAINING PROTEIN 36"/>
    <property type="match status" value="1"/>
</dbReference>
<feature type="compositionally biased region" description="Basic and acidic residues" evidence="4">
    <location>
        <begin position="1348"/>
        <end position="1386"/>
    </location>
</feature>
<feature type="compositionally biased region" description="Polar residues" evidence="4">
    <location>
        <begin position="948"/>
        <end position="963"/>
    </location>
</feature>
<keyword evidence="5" id="KW-0472">Membrane</keyword>
<feature type="repeat" description="WD" evidence="3">
    <location>
        <begin position="212"/>
        <end position="234"/>
    </location>
</feature>
<dbReference type="GO" id="GO:0006364">
    <property type="term" value="P:rRNA processing"/>
    <property type="evidence" value="ECO:0007669"/>
    <property type="project" value="InterPro"/>
</dbReference>
<keyword evidence="5" id="KW-0812">Transmembrane</keyword>
<dbReference type="InterPro" id="IPR036322">
    <property type="entry name" value="WD40_repeat_dom_sf"/>
</dbReference>
<dbReference type="InterPro" id="IPR015943">
    <property type="entry name" value="WD40/YVTN_repeat-like_dom_sf"/>
</dbReference>
<dbReference type="SUPFAM" id="SSF50978">
    <property type="entry name" value="WD40 repeat-like"/>
    <property type="match status" value="2"/>
</dbReference>
<accession>A0A0A2V705</accession>
<feature type="domain" description="WDR36/Utp21 C-terminal" evidence="6">
    <location>
        <begin position="864"/>
        <end position="1100"/>
    </location>
</feature>
<dbReference type="InterPro" id="IPR007319">
    <property type="entry name" value="WDR36/Utp21_C"/>
</dbReference>
<dbReference type="EMBL" id="KN293994">
    <property type="protein sequence ID" value="KGQ01900.1"/>
    <property type="molecule type" value="Genomic_DNA"/>
</dbReference>
<dbReference type="PROSITE" id="PS50082">
    <property type="entry name" value="WD_REPEATS_2"/>
    <property type="match status" value="3"/>
</dbReference>
<sequence length="1425" mass="153239">MPLIDSEAFGFPVAKRQKVSPGQQLVSAKEPHPPPSSRIFSPFRTLGLVSPTNVPFTSIPLGKTTFQITTSIGRSLQTYDLRRGLSLIFLTRPQTPAAITAICAWKDKILGAWGGSLPNEPSGVWLFKRGKKVGELACPAITGNGKGIEPVEQLLVFGSWIVGCCASSIRIWKSTTFEHYTTLTPPAARTPSSGPRTLTGRICTMPTYLNKIFAGRSDGSVDIWNLSTGKLIYTILPTTPNAGAVTALEPTPALSLLAIAYSSGALVIHNVRTDQPILHLRSKLTGSSVTDISPITSISFRTDDLGAGNDGRKAGVMATATADSGDITMWDLNDGGRITGVLRDAHESPSSSAGSSDRGQPSQAGISKIQFLPAQPVLLSTGTDNSLRSWIFDQTPFSPIPRPLHSRAGHAAPITTLTFLPAASDDSDTVGKWLLSSSRDRSLWALSLRKDSQNVELSQGNVGVRKKRRVTAAAAAAAGVVSREEFKTLEITCLACSLNRDGGMGTGGAAGAGSGPIWANPKGGSTEGTGLTGWESVVTGHRGDGVARTWFWGRKKAGRWTFATGDGGEVKSVAVSPCGTFALVGSAGGSIDMYNLQSGMHRQSFPARVTPAQARKLKMLQLDGMEELGTGKSQNRGFQMGEGKHTSAVTGLMVDALNTTVISCGLDGIVKFWNFTTGHLQHELNWHPMCSITGLRHNISSDLVALSCDDLSIRIIDIETRKVVRELWGCTGQINDFCLSNDGRWVIAASMDSVIRVWDLPTGHLIDAFRMENTCTALALSVTGDFLATAHADGVGVNVWNNRSLFVGVPTKHIGEEEERLVEAMEPTASGEGGEAILEAAFEEVDGNGGSGEGGEGIQVLGMEQLSRDMVTLSVVPKSKWQTLLHLDVIKERNKPKDPPKIPQKAPFFLPSTVANENADSTSSLLPATQEDSHKPKKPTAAERSRISKLQLQRTTNTNGANTSTISQFTTLLHTCSETANYDSFIEYLKSLSPAKADLEIRSLDPGLLSGKGCNELIEFVSALTARLRTRRDFELVNAWMAVFLRVHGDVIGESRDGDGADGAGDSEAEATRATLREALREWKIEQEREGKRLAELVGSIANTSLFSRERKFEADTAKRGYDAAIPKSLNLDKMHYGKLGNRQPSFNCRQSRRSLISTHRPFPLTMRWFLILIIILFLLLLAYISWIAFTHYRAHRAGLPPPPLKSYIPFTSSSSHYRDSSYPTPRSAGIAGWVKDRWAALRNRRTARGAYEEPLHPGISRGRDRTGGGTEYGGGYAHDEIWDSRMGNGGYYEEQELGLARPGAGGAGVGVGVGAASGPYDEGVAAYHGAGSRVLPNISTTAIDLQADEREQEVERGRSRSREARVADKDPFGDEAEPSHLKDVSPRPVMEGDLAGGDGKAGAGGSPSGRDSSTDRKSAFREDL</sequence>